<evidence type="ECO:0000256" key="1">
    <source>
        <dbReference type="ARBA" id="ARBA00022679"/>
    </source>
</evidence>
<evidence type="ECO:0000256" key="2">
    <source>
        <dbReference type="SAM" id="MobiDB-lite"/>
    </source>
</evidence>
<dbReference type="Pfam" id="PF00534">
    <property type="entry name" value="Glycos_transf_1"/>
    <property type="match status" value="1"/>
</dbReference>
<reference evidence="5" key="1">
    <citation type="journal article" date="2019" name="Int. J. Syst. Evol. Microbiol.">
        <title>The Global Catalogue of Microorganisms (GCM) 10K type strain sequencing project: providing services to taxonomists for standard genome sequencing and annotation.</title>
        <authorList>
            <consortium name="The Broad Institute Genomics Platform"/>
            <consortium name="The Broad Institute Genome Sequencing Center for Infectious Disease"/>
            <person name="Wu L."/>
            <person name="Ma J."/>
        </authorList>
    </citation>
    <scope>NUCLEOTIDE SEQUENCE [LARGE SCALE GENOMIC DNA]</scope>
    <source>
        <strain evidence="5">JCM 16898</strain>
    </source>
</reference>
<dbReference type="Gene3D" id="3.40.50.2000">
    <property type="entry name" value="Glycogen Phosphorylase B"/>
    <property type="match status" value="1"/>
</dbReference>
<feature type="domain" description="Glycosyl transferase family 1" evidence="3">
    <location>
        <begin position="225"/>
        <end position="387"/>
    </location>
</feature>
<dbReference type="Proteomes" id="UP001500689">
    <property type="component" value="Unassembled WGS sequence"/>
</dbReference>
<dbReference type="PANTHER" id="PTHR12526">
    <property type="entry name" value="GLYCOSYLTRANSFERASE"/>
    <property type="match status" value="1"/>
</dbReference>
<dbReference type="InterPro" id="IPR001296">
    <property type="entry name" value="Glyco_trans_1"/>
</dbReference>
<proteinExistence type="predicted"/>
<keyword evidence="5" id="KW-1185">Reference proteome</keyword>
<organism evidence="4 5">
    <name type="scientific">Amycolatopsis ultiminotia</name>
    <dbReference type="NCBI Taxonomy" id="543629"/>
    <lineage>
        <taxon>Bacteria</taxon>
        <taxon>Bacillati</taxon>
        <taxon>Actinomycetota</taxon>
        <taxon>Actinomycetes</taxon>
        <taxon>Pseudonocardiales</taxon>
        <taxon>Pseudonocardiaceae</taxon>
        <taxon>Amycolatopsis</taxon>
    </lineage>
</organism>
<evidence type="ECO:0000313" key="5">
    <source>
        <dbReference type="Proteomes" id="UP001500689"/>
    </source>
</evidence>
<dbReference type="EMBL" id="BAAAZN010000001">
    <property type="protein sequence ID" value="GAA3525954.1"/>
    <property type="molecule type" value="Genomic_DNA"/>
</dbReference>
<name>A0ABP6UZM2_9PSEU</name>
<gene>
    <name evidence="4" type="ORF">GCM10022222_06130</name>
</gene>
<accession>A0ABP6UZM2</accession>
<evidence type="ECO:0000259" key="3">
    <source>
        <dbReference type="Pfam" id="PF00534"/>
    </source>
</evidence>
<feature type="compositionally biased region" description="Basic and acidic residues" evidence="2">
    <location>
        <begin position="562"/>
        <end position="587"/>
    </location>
</feature>
<feature type="region of interest" description="Disordered" evidence="2">
    <location>
        <begin position="554"/>
        <end position="591"/>
    </location>
</feature>
<comment type="caution">
    <text evidence="4">The sequence shown here is derived from an EMBL/GenBank/DDBJ whole genome shotgun (WGS) entry which is preliminary data.</text>
</comment>
<evidence type="ECO:0000313" key="4">
    <source>
        <dbReference type="EMBL" id="GAA3525954.1"/>
    </source>
</evidence>
<keyword evidence="1" id="KW-0808">Transferase</keyword>
<protein>
    <recommendedName>
        <fullName evidence="3">Glycosyl transferase family 1 domain-containing protein</fullName>
    </recommendedName>
</protein>
<dbReference type="CDD" id="cd03801">
    <property type="entry name" value="GT4_PimA-like"/>
    <property type="match status" value="1"/>
</dbReference>
<dbReference type="RefSeq" id="WP_344854975.1">
    <property type="nucleotide sequence ID" value="NZ_BAAAZN010000001.1"/>
</dbReference>
<sequence length="1021" mass="110403">MTRRPTIAVAIHDGFYGCGTGAGYANYGFLETLVSLVPEEVRLVVLPLLLDQHSPEHHPDWHRRASAVLRRAEILPVDNGTGGRDRWGGLPHFERLVTSTAEQLHGLRASSEPLLVLAFDAPFLGLGNTLPSAVLRDLVLIPRSSALIHAPLDRPRVAWERTGLLAAVAGGARIGAISGFMADHLHEAYGIPRETMLSLPDGLTPADWSRLDSPVLAPVDSGTAEPEFVFAMGRAEPYKGFDDLLDAWQILLRTEHALPHLVVAATSESSAPTRYQETLLHKARALGPAVRLLTRFTPGVTDLLRQRRLVATVVPSHAEPFGRVPMEAFAAGAGPVITTTSQGLAGQVIEEKIGFTSRAGSPRSLAAAIRRALGLRRDQRFALRHRARQLALRNYDHTAAIRTFLSGTAPWLPLPNPDDRLRWLGTTAPSLSQGSPVPSVPPVKVPIGLQAPHWTTIHPERRVLVVAHHVTALLRLLDVLPVFDSDTRIQLVFSWNGSDPFSHGLHQYLDHLGVIVIPWSQAIDTDFDLVIAANHGGLTEITAPLVILPHGVGYTKQSPGNRKPETGNRKPETGNRKPETGNRKPETGNRTVFGLSPEWLLYDGRPIASSLVLAHDTELERLEALTPAAAGTAVVAGDPAYDRMVRSKHLREQYREALGVAPDQTLVTISTTWWQRSLMGSWPSLFREVLGCLDRDRYRVAALVHPNIWHGHGPWQVHTWLADCVRAGMLLPAPVEGWQATLLASDLVIGDHGATTAYGACLDVPVLLAAFPDGDVAPGSVGEVLGARAPRLNRQEPLRAQIERALERYRPGALDAVAALVTSCPGESAGRLRTLFYRHMRLAEPAGGPIVPVVPMDAVAALEPPGHRSDLVLCRRLADTGGYDVRRFPADVAVDRSDAAEFAGSILVVHEDHPDENLRRRAAVVLSRSAADGDGLAEVLRRHPQATLAAAEHRPGSLVATRSGHLLEVTIAEAAVAAAVVFERLLERGDLLPLPGEVTVTLGGAVLRVRLSSAGRAEPGT</sequence>
<dbReference type="SUPFAM" id="SSF53756">
    <property type="entry name" value="UDP-Glycosyltransferase/glycogen phosphorylase"/>
    <property type="match status" value="1"/>
</dbReference>